<evidence type="ECO:0000256" key="2">
    <source>
        <dbReference type="ARBA" id="ARBA00023125"/>
    </source>
</evidence>
<dbReference type="SMART" id="SM00347">
    <property type="entry name" value="HTH_MARR"/>
    <property type="match status" value="1"/>
</dbReference>
<dbReference type="GO" id="GO:0006950">
    <property type="term" value="P:response to stress"/>
    <property type="evidence" value="ECO:0007669"/>
    <property type="project" value="TreeGrafter"/>
</dbReference>
<evidence type="ECO:0000256" key="3">
    <source>
        <dbReference type="ARBA" id="ARBA00023163"/>
    </source>
</evidence>
<evidence type="ECO:0000313" key="5">
    <source>
        <dbReference type="EMBL" id="NCH86337.1"/>
    </source>
</evidence>
<dbReference type="InterPro" id="IPR036388">
    <property type="entry name" value="WH-like_DNA-bd_sf"/>
</dbReference>
<dbReference type="Pfam" id="PF12802">
    <property type="entry name" value="MarR_2"/>
    <property type="match status" value="1"/>
</dbReference>
<reference evidence="5" key="1">
    <citation type="submission" date="2018-11" db="EMBL/GenBank/DDBJ databases">
        <title>Genomics analysis of Putative Virulence Factors on Adhesion and Cytotoxicity for Cronobacter spp.</title>
        <authorList>
            <person name="Cui J."/>
        </authorList>
    </citation>
    <scope>NUCLEOTIDE SEQUENCE</scope>
    <source>
        <strain evidence="5">SD69</strain>
    </source>
</reference>
<dbReference type="AlphaFoldDB" id="A0A9Q4XM14"/>
<gene>
    <name evidence="5" type="ORF">EHJ13_02515</name>
</gene>
<keyword evidence="3" id="KW-0804">Transcription</keyword>
<dbReference type="GO" id="GO:0003677">
    <property type="term" value="F:DNA binding"/>
    <property type="evidence" value="ECO:0007669"/>
    <property type="project" value="UniProtKB-KW"/>
</dbReference>
<dbReference type="Gene3D" id="1.10.10.10">
    <property type="entry name" value="Winged helix-like DNA-binding domain superfamily/Winged helix DNA-binding domain"/>
    <property type="match status" value="1"/>
</dbReference>
<proteinExistence type="predicted"/>
<keyword evidence="1" id="KW-0805">Transcription regulation</keyword>
<protein>
    <submittedName>
        <fullName evidence="5">MarR family transcriptional regulator</fullName>
    </submittedName>
</protein>
<feature type="domain" description="HTH marR-type" evidence="4">
    <location>
        <begin position="5"/>
        <end position="138"/>
    </location>
</feature>
<dbReference type="SUPFAM" id="SSF46785">
    <property type="entry name" value="Winged helix' DNA-binding domain"/>
    <property type="match status" value="1"/>
</dbReference>
<name>A0A9Q4XM14_9ENTR</name>
<accession>A0A9Q4XM14</accession>
<dbReference type="InterPro" id="IPR036390">
    <property type="entry name" value="WH_DNA-bd_sf"/>
</dbReference>
<dbReference type="PROSITE" id="PS50995">
    <property type="entry name" value="HTH_MARR_2"/>
    <property type="match status" value="1"/>
</dbReference>
<dbReference type="RefSeq" id="WP_007751646.1">
    <property type="nucleotide sequence ID" value="NZ_JASDAB010000003.1"/>
</dbReference>
<evidence type="ECO:0000313" key="6">
    <source>
        <dbReference type="Proteomes" id="UP000778262"/>
    </source>
</evidence>
<keyword evidence="2" id="KW-0238">DNA-binding</keyword>
<dbReference type="EMBL" id="RPBY01000001">
    <property type="protein sequence ID" value="NCH86337.1"/>
    <property type="molecule type" value="Genomic_DNA"/>
</dbReference>
<dbReference type="PRINTS" id="PR00598">
    <property type="entry name" value="HTHMARR"/>
</dbReference>
<dbReference type="GO" id="GO:0003700">
    <property type="term" value="F:DNA-binding transcription factor activity"/>
    <property type="evidence" value="ECO:0007669"/>
    <property type="project" value="InterPro"/>
</dbReference>
<sequence>MDTRDLTFSHLLWMTAHHWRLAVDRRLKNLGMSQASWVAVAAIARHDTPLSQGELAQQLGVESATLVPLLNRLVAQQLIERVTPPGDRRKRLLVATAEGQALYQKVKVEADGLRETILSTIPPDELAATRRVLERLLQEIENQSCER</sequence>
<dbReference type="InterPro" id="IPR039422">
    <property type="entry name" value="MarR/SlyA-like"/>
</dbReference>
<dbReference type="PANTHER" id="PTHR33164:SF64">
    <property type="entry name" value="TRANSCRIPTIONAL REGULATOR SLYA"/>
    <property type="match status" value="1"/>
</dbReference>
<dbReference type="PANTHER" id="PTHR33164">
    <property type="entry name" value="TRANSCRIPTIONAL REGULATOR, MARR FAMILY"/>
    <property type="match status" value="1"/>
</dbReference>
<evidence type="ECO:0000259" key="4">
    <source>
        <dbReference type="PROSITE" id="PS50995"/>
    </source>
</evidence>
<evidence type="ECO:0000256" key="1">
    <source>
        <dbReference type="ARBA" id="ARBA00023015"/>
    </source>
</evidence>
<organism evidence="5 6">
    <name type="scientific">Cronobacter dublinensis</name>
    <dbReference type="NCBI Taxonomy" id="413497"/>
    <lineage>
        <taxon>Bacteria</taxon>
        <taxon>Pseudomonadati</taxon>
        <taxon>Pseudomonadota</taxon>
        <taxon>Gammaproteobacteria</taxon>
        <taxon>Enterobacterales</taxon>
        <taxon>Enterobacteriaceae</taxon>
        <taxon>Cronobacter</taxon>
    </lineage>
</organism>
<dbReference type="InterPro" id="IPR000835">
    <property type="entry name" value="HTH_MarR-typ"/>
</dbReference>
<comment type="caution">
    <text evidence="5">The sequence shown here is derived from an EMBL/GenBank/DDBJ whole genome shotgun (WGS) entry which is preliminary data.</text>
</comment>
<dbReference type="Proteomes" id="UP000778262">
    <property type="component" value="Unassembled WGS sequence"/>
</dbReference>